<feature type="active site" description="Proton donor" evidence="5">
    <location>
        <position position="339"/>
    </location>
</feature>
<gene>
    <name evidence="7" type="ORF">BA890_19665</name>
</gene>
<dbReference type="PANTHER" id="PTHR11482">
    <property type="entry name" value="ARGININE/DIAMINOPIMELATE/ORNITHINE DECARBOXYLASE"/>
    <property type="match status" value="1"/>
</dbReference>
<evidence type="ECO:0000259" key="6">
    <source>
        <dbReference type="Pfam" id="PF02784"/>
    </source>
</evidence>
<evidence type="ECO:0000313" key="8">
    <source>
        <dbReference type="Proteomes" id="UP000092741"/>
    </source>
</evidence>
<dbReference type="AlphaFoldDB" id="A0AAN0Y6M1"/>
<dbReference type="InterPro" id="IPR000183">
    <property type="entry name" value="Orn/DAP/Arg_de-COase"/>
</dbReference>
<evidence type="ECO:0000256" key="4">
    <source>
        <dbReference type="ARBA" id="ARBA00023239"/>
    </source>
</evidence>
<protein>
    <submittedName>
        <fullName evidence="7">Ornithine decarboxylase</fullName>
    </submittedName>
</protein>
<dbReference type="Gene3D" id="2.40.37.10">
    <property type="entry name" value="Lyase, Ornithine Decarboxylase, Chain A, domain 1"/>
    <property type="match status" value="1"/>
</dbReference>
<dbReference type="RefSeq" id="WP_020333507.1">
    <property type="nucleotide sequence ID" value="NZ_ATFJ01000008.1"/>
</dbReference>
<dbReference type="GeneID" id="70914296"/>
<dbReference type="SUPFAM" id="SSF50621">
    <property type="entry name" value="Alanine racemase C-terminal domain-like"/>
    <property type="match status" value="1"/>
</dbReference>
<dbReference type="InterPro" id="IPR022644">
    <property type="entry name" value="De-COase2_N"/>
</dbReference>
<feature type="domain" description="Orn/DAP/Arg decarboxylase 2 N-terminal" evidence="6">
    <location>
        <begin position="44"/>
        <end position="277"/>
    </location>
</feature>
<dbReference type="InterPro" id="IPR009006">
    <property type="entry name" value="Ala_racemase/Decarboxylase_C"/>
</dbReference>
<evidence type="ECO:0000256" key="2">
    <source>
        <dbReference type="ARBA" id="ARBA00008872"/>
    </source>
</evidence>
<keyword evidence="3 5" id="KW-0663">Pyridoxal phosphate</keyword>
<dbReference type="CDD" id="cd00622">
    <property type="entry name" value="PLPDE_III_ODC"/>
    <property type="match status" value="1"/>
</dbReference>
<keyword evidence="4" id="KW-0456">Lyase</keyword>
<sequence length="399" mass="44153">MAHSASVLGFQSFSSPALPAETVDLIQTSVEQFGAPLLMLDCDMIRKNYRALSQALPNVTLHFALKPLPHPTVVKTLLEEGASFDLATSGEVDLVKQQGVPADRTIHTHPIKRDRDIRDALAYGCNVFVVDNLNELEKFKAYSHKVELLVRLSFRNSDVFADLSKKFGCTPEQALNIIETAKEWNIRIKGLSFHVGSQTMNPQKYVDAIRTCKQVMDEVVARGLPALSTLDIGGGFPVSYSEKVMPIDEFCVPINEALNELPETVQVIAEPGRFIVAESVTSVASVMGQAERDGQMWYYLDDGIYGSFSGLMFDDAQYPLVTLKHEGEYLPSVLSGPTCDSIDVIAENVMLPKLENGDLIIGRMMGAYTSATATDFNFFKRAQTIVINERDERSERLFG</sequence>
<feature type="modified residue" description="N6-(pyridoxal phosphate)lysine" evidence="5">
    <location>
        <position position="66"/>
    </location>
</feature>
<organism evidence="7 8">
    <name type="scientific">Vibrio natriegens NBRC 15636 = ATCC 14048 = DSM 759</name>
    <dbReference type="NCBI Taxonomy" id="1219067"/>
    <lineage>
        <taxon>Bacteria</taxon>
        <taxon>Pseudomonadati</taxon>
        <taxon>Pseudomonadota</taxon>
        <taxon>Gammaproteobacteria</taxon>
        <taxon>Vibrionales</taxon>
        <taxon>Vibrionaceae</taxon>
        <taxon>Vibrio</taxon>
    </lineage>
</organism>
<dbReference type="GO" id="GO:0033387">
    <property type="term" value="P:putrescine biosynthetic process from arginine, via ornithine"/>
    <property type="evidence" value="ECO:0007669"/>
    <property type="project" value="TreeGrafter"/>
</dbReference>
<dbReference type="EMBL" id="CP016346">
    <property type="protein sequence ID" value="ANQ14952.1"/>
    <property type="molecule type" value="Genomic_DNA"/>
</dbReference>
<comment type="similarity">
    <text evidence="2">Belongs to the Orn/Lys/Arg decarboxylase class-II family.</text>
</comment>
<dbReference type="GO" id="GO:0005737">
    <property type="term" value="C:cytoplasm"/>
    <property type="evidence" value="ECO:0007669"/>
    <property type="project" value="TreeGrafter"/>
</dbReference>
<proteinExistence type="inferred from homology"/>
<dbReference type="InterPro" id="IPR002433">
    <property type="entry name" value="Orn_de-COase"/>
</dbReference>
<dbReference type="InterPro" id="IPR029066">
    <property type="entry name" value="PLP-binding_barrel"/>
</dbReference>
<accession>A0AAN0Y6M1</accession>
<keyword evidence="8" id="KW-1185">Reference proteome</keyword>
<comment type="cofactor">
    <cofactor evidence="1 5">
        <name>pyridoxal 5'-phosphate</name>
        <dbReference type="ChEBI" id="CHEBI:597326"/>
    </cofactor>
</comment>
<dbReference type="Pfam" id="PF02784">
    <property type="entry name" value="Orn_Arg_deC_N"/>
    <property type="match status" value="1"/>
</dbReference>
<dbReference type="Proteomes" id="UP000092741">
    <property type="component" value="Chromosome 2"/>
</dbReference>
<evidence type="ECO:0000256" key="3">
    <source>
        <dbReference type="ARBA" id="ARBA00022898"/>
    </source>
</evidence>
<dbReference type="PRINTS" id="PR01179">
    <property type="entry name" value="ODADCRBXLASE"/>
</dbReference>
<dbReference type="FunFam" id="3.20.20.10:FF:000008">
    <property type="entry name" value="Ornithine decarboxylase"/>
    <property type="match status" value="1"/>
</dbReference>
<dbReference type="KEGG" id="vna:PN96_15815"/>
<evidence type="ECO:0000256" key="1">
    <source>
        <dbReference type="ARBA" id="ARBA00001933"/>
    </source>
</evidence>
<dbReference type="GO" id="GO:0004586">
    <property type="term" value="F:ornithine decarboxylase activity"/>
    <property type="evidence" value="ECO:0007669"/>
    <property type="project" value="TreeGrafter"/>
</dbReference>
<dbReference type="PANTHER" id="PTHR11482:SF6">
    <property type="entry name" value="ORNITHINE DECARBOXYLASE 1-RELATED"/>
    <property type="match status" value="1"/>
</dbReference>
<dbReference type="PRINTS" id="PR01182">
    <property type="entry name" value="ORNDCRBXLASE"/>
</dbReference>
<dbReference type="Gene3D" id="3.20.20.10">
    <property type="entry name" value="Alanine racemase"/>
    <property type="match status" value="1"/>
</dbReference>
<reference evidence="7 8" key="1">
    <citation type="submission" date="2016-07" db="EMBL/GenBank/DDBJ databases">
        <title>Developing Vibrio natriegens as a novel, fast-growing host for biotechnology.</title>
        <authorList>
            <person name="Weinstock M.T."/>
            <person name="Hesek E.D."/>
            <person name="Wilson C.M."/>
            <person name="Gibson D.G."/>
        </authorList>
    </citation>
    <scope>NUCLEOTIDE SEQUENCE [LARGE SCALE GENOMIC DNA]</scope>
    <source>
        <strain evidence="7 8">ATCC 14048</strain>
    </source>
</reference>
<dbReference type="SUPFAM" id="SSF51419">
    <property type="entry name" value="PLP-binding barrel"/>
    <property type="match status" value="1"/>
</dbReference>
<evidence type="ECO:0000256" key="5">
    <source>
        <dbReference type="PIRSR" id="PIRSR600183-50"/>
    </source>
</evidence>
<evidence type="ECO:0000313" key="7">
    <source>
        <dbReference type="EMBL" id="ANQ14952.1"/>
    </source>
</evidence>
<name>A0AAN0Y6M1_VIBNA</name>